<sequence length="109" mass="13195">MLRKFSSSSMSNFLCVVCLQTATDVRSVPKKDNKRREWFIRLNLIDEELDDLEKRVQEKFKAKKKVWICYRHFDNKEAALPIDRREKTDTPRLQREDRPQNVRVEEEQP</sequence>
<evidence type="ECO:0000313" key="9">
    <source>
        <dbReference type="EMBL" id="GMR54865.1"/>
    </source>
</evidence>
<evidence type="ECO:0000313" key="10">
    <source>
        <dbReference type="EMBL" id="GMR55775.1"/>
    </source>
</evidence>
<feature type="signal peptide" evidence="2">
    <location>
        <begin position="1"/>
        <end position="27"/>
    </location>
</feature>
<dbReference type="EMBL" id="BTRK01000003">
    <property type="protein sequence ID" value="GMR43644.1"/>
    <property type="molecule type" value="Genomic_DNA"/>
</dbReference>
<dbReference type="EMBL" id="BTRK01000005">
    <property type="protein sequence ID" value="GMR55775.1"/>
    <property type="molecule type" value="Genomic_DNA"/>
</dbReference>
<keyword evidence="2" id="KW-0732">Signal</keyword>
<evidence type="ECO:0008006" key="15">
    <source>
        <dbReference type="Google" id="ProtNLM"/>
    </source>
</evidence>
<keyword evidence="14" id="KW-1185">Reference proteome</keyword>
<comment type="caution">
    <text evidence="3">The sequence shown here is derived from an EMBL/GenBank/DDBJ whole genome shotgun (WGS) entry which is preliminary data.</text>
</comment>
<accession>A0AAN4ZGL7</accession>
<name>A0AAN4ZGL7_9BILA</name>
<dbReference type="EMBL" id="BTRK01000006">
    <property type="protein sequence ID" value="GMR56909.1"/>
    <property type="molecule type" value="Genomic_DNA"/>
</dbReference>
<dbReference type="EMBL" id="BTRK01000004">
    <property type="protein sequence ID" value="GMR45714.1"/>
    <property type="molecule type" value="Genomic_DNA"/>
</dbReference>
<protein>
    <recommendedName>
        <fullName evidence="15">THAP-type domain-containing protein</fullName>
    </recommendedName>
</protein>
<proteinExistence type="predicted"/>
<dbReference type="AlphaFoldDB" id="A0AAN4ZGL7"/>
<evidence type="ECO:0000313" key="5">
    <source>
        <dbReference type="EMBL" id="GMR44796.1"/>
    </source>
</evidence>
<evidence type="ECO:0000313" key="3">
    <source>
        <dbReference type="EMBL" id="GMR38696.1"/>
    </source>
</evidence>
<dbReference type="EMBL" id="BTRK01000002">
    <property type="protein sequence ID" value="GMR38696.1"/>
    <property type="molecule type" value="Genomic_DNA"/>
</dbReference>
<dbReference type="EMBL" id="BTRK01000006">
    <property type="protein sequence ID" value="GMR60980.1"/>
    <property type="molecule type" value="Genomic_DNA"/>
</dbReference>
<evidence type="ECO:0000313" key="8">
    <source>
        <dbReference type="EMBL" id="GMR52136.1"/>
    </source>
</evidence>
<evidence type="ECO:0000256" key="2">
    <source>
        <dbReference type="SAM" id="SignalP"/>
    </source>
</evidence>
<evidence type="ECO:0000313" key="11">
    <source>
        <dbReference type="EMBL" id="GMR55894.1"/>
    </source>
</evidence>
<feature type="region of interest" description="Disordered" evidence="1">
    <location>
        <begin position="81"/>
        <end position="109"/>
    </location>
</feature>
<dbReference type="EMBL" id="BTRK01000005">
    <property type="protein sequence ID" value="GMR55894.1"/>
    <property type="molecule type" value="Genomic_DNA"/>
</dbReference>
<evidence type="ECO:0000313" key="7">
    <source>
        <dbReference type="EMBL" id="GMR45714.1"/>
    </source>
</evidence>
<organism evidence="3 14">
    <name type="scientific">Pristionchus mayeri</name>
    <dbReference type="NCBI Taxonomy" id="1317129"/>
    <lineage>
        <taxon>Eukaryota</taxon>
        <taxon>Metazoa</taxon>
        <taxon>Ecdysozoa</taxon>
        <taxon>Nematoda</taxon>
        <taxon>Chromadorea</taxon>
        <taxon>Rhabditida</taxon>
        <taxon>Rhabditina</taxon>
        <taxon>Diplogasteromorpha</taxon>
        <taxon>Diplogasteroidea</taxon>
        <taxon>Neodiplogasteridae</taxon>
        <taxon>Pristionchus</taxon>
    </lineage>
</organism>
<evidence type="ECO:0000256" key="1">
    <source>
        <dbReference type="SAM" id="MobiDB-lite"/>
    </source>
</evidence>
<evidence type="ECO:0000313" key="4">
    <source>
        <dbReference type="EMBL" id="GMR43644.1"/>
    </source>
</evidence>
<gene>
    <name evidence="3" type="ORF">PMAYCL1PPCAC_08891</name>
    <name evidence="4" type="ORF">PMAYCL1PPCAC_13839</name>
    <name evidence="5" type="ORF">PMAYCL1PPCAC_14991</name>
    <name evidence="6" type="ORF">PMAYCL1PPCAC_15775</name>
    <name evidence="7" type="ORF">PMAYCL1PPCAC_15909</name>
    <name evidence="8" type="ORF">PMAYCL1PPCAC_22331</name>
    <name evidence="9" type="ORF">PMAYCL1PPCAC_25060</name>
    <name evidence="10" type="ORF">PMAYCL1PPCAC_25970</name>
    <name evidence="11" type="ORF">PMAYCL1PPCAC_26089</name>
    <name evidence="12" type="ORF">PMAYCL1PPCAC_27104</name>
    <name evidence="13" type="ORF">PMAYCL1PPCAC_31175</name>
</gene>
<evidence type="ECO:0000313" key="12">
    <source>
        <dbReference type="EMBL" id="GMR56909.1"/>
    </source>
</evidence>
<evidence type="ECO:0000313" key="13">
    <source>
        <dbReference type="EMBL" id="GMR60980.1"/>
    </source>
</evidence>
<dbReference type="EMBL" id="BTRK01000005">
    <property type="protein sequence ID" value="GMR54865.1"/>
    <property type="molecule type" value="Genomic_DNA"/>
</dbReference>
<reference evidence="14" key="1">
    <citation type="submission" date="2022-10" db="EMBL/GenBank/DDBJ databases">
        <title>Genome assembly of Pristionchus species.</title>
        <authorList>
            <person name="Yoshida K."/>
            <person name="Sommer R.J."/>
        </authorList>
    </citation>
    <scope>NUCLEOTIDE SEQUENCE [LARGE SCALE GENOMIC DNA]</scope>
    <source>
        <strain evidence="4 14">RS5460</strain>
    </source>
</reference>
<reference evidence="3" key="2">
    <citation type="submission" date="2023-06" db="EMBL/GenBank/DDBJ databases">
        <title>Genome assembly of Pristionchus species.</title>
        <authorList>
            <person name="Yoshida K."/>
            <person name="Sommer R.J."/>
        </authorList>
    </citation>
    <scope>NUCLEOTIDE SEQUENCE</scope>
    <source>
        <strain evidence="3 14">RS5460</strain>
    </source>
</reference>
<dbReference type="EMBL" id="BTRK01000004">
    <property type="protein sequence ID" value="GMR45580.1"/>
    <property type="molecule type" value="Genomic_DNA"/>
</dbReference>
<dbReference type="Proteomes" id="UP001328107">
    <property type="component" value="Unassembled WGS sequence"/>
</dbReference>
<evidence type="ECO:0000313" key="14">
    <source>
        <dbReference type="Proteomes" id="UP001328107"/>
    </source>
</evidence>
<feature type="non-terminal residue" evidence="3">
    <location>
        <position position="109"/>
    </location>
</feature>
<dbReference type="EMBL" id="BTRK01000005">
    <property type="protein sequence ID" value="GMR52136.1"/>
    <property type="molecule type" value="Genomic_DNA"/>
</dbReference>
<evidence type="ECO:0000313" key="6">
    <source>
        <dbReference type="EMBL" id="GMR45580.1"/>
    </source>
</evidence>
<feature type="chain" id="PRO_5044710155" description="THAP-type domain-containing protein" evidence="2">
    <location>
        <begin position="28"/>
        <end position="109"/>
    </location>
</feature>
<dbReference type="EMBL" id="BTRK01000004">
    <property type="protein sequence ID" value="GMR44796.1"/>
    <property type="molecule type" value="Genomic_DNA"/>
</dbReference>